<evidence type="ECO:0000259" key="2">
    <source>
        <dbReference type="Pfam" id="PF02836"/>
    </source>
</evidence>
<feature type="transmembrane region" description="Helical" evidence="1">
    <location>
        <begin position="5"/>
        <end position="26"/>
    </location>
</feature>
<organism evidence="3 4">
    <name type="scientific">Candidatus Portnoybacteria bacterium RBG_13_40_8</name>
    <dbReference type="NCBI Taxonomy" id="1801990"/>
    <lineage>
        <taxon>Bacteria</taxon>
        <taxon>Candidatus Portnoyibacteriota</taxon>
    </lineage>
</organism>
<dbReference type="GO" id="GO:0004553">
    <property type="term" value="F:hydrolase activity, hydrolyzing O-glycosyl compounds"/>
    <property type="evidence" value="ECO:0007669"/>
    <property type="project" value="InterPro"/>
</dbReference>
<accession>A0A1G2F2U8</accession>
<evidence type="ECO:0000313" key="4">
    <source>
        <dbReference type="Proteomes" id="UP000177810"/>
    </source>
</evidence>
<dbReference type="Pfam" id="PF02836">
    <property type="entry name" value="Glyco_hydro_2_C"/>
    <property type="match status" value="1"/>
</dbReference>
<proteinExistence type="predicted"/>
<evidence type="ECO:0000313" key="3">
    <source>
        <dbReference type="EMBL" id="OGZ31881.1"/>
    </source>
</evidence>
<sequence length="330" mass="39576">MIKKILRITLLILIVVVLIILVYFFVGKSKPADRTEWGVTFSKRHANDLKLDWKNLFFDILDDLKVKRIRIAVYWDETEPEQGKYNFDDLDWQINEIEKRNGEIILALGRRMPRWPECFEPEWAKTLNEKEKQEKILRFIAETINRYKNRESIKIWQIENEPFLKTFGECRWIDAEFLDKEIALVRHLDSSRPIMITESGEFSTWIGGARRADIIGTSIYHKIHGKLGYVEYPIPAVFYQRKSNLIKLLFDIDEIIAIEVQAEPWGYKSTQELTNEEQNITMSLERFNETIDFTREAGFDKGYLWGVEWWYWRKEKGDDRFWERAKELFK</sequence>
<keyword evidence="1" id="KW-1133">Transmembrane helix</keyword>
<reference evidence="3 4" key="1">
    <citation type="journal article" date="2016" name="Nat. Commun.">
        <title>Thousands of microbial genomes shed light on interconnected biogeochemical processes in an aquifer system.</title>
        <authorList>
            <person name="Anantharaman K."/>
            <person name="Brown C.T."/>
            <person name="Hug L.A."/>
            <person name="Sharon I."/>
            <person name="Castelle C.J."/>
            <person name="Probst A.J."/>
            <person name="Thomas B.C."/>
            <person name="Singh A."/>
            <person name="Wilkins M.J."/>
            <person name="Karaoz U."/>
            <person name="Brodie E.L."/>
            <person name="Williams K.H."/>
            <person name="Hubbard S.S."/>
            <person name="Banfield J.F."/>
        </authorList>
    </citation>
    <scope>NUCLEOTIDE SEQUENCE [LARGE SCALE GENOMIC DNA]</scope>
</reference>
<name>A0A1G2F2U8_9BACT</name>
<dbReference type="Gene3D" id="3.20.20.80">
    <property type="entry name" value="Glycosidases"/>
    <property type="match status" value="1"/>
</dbReference>
<dbReference type="Proteomes" id="UP000177810">
    <property type="component" value="Unassembled WGS sequence"/>
</dbReference>
<dbReference type="AlphaFoldDB" id="A0A1G2F2U8"/>
<dbReference type="GO" id="GO:0005975">
    <property type="term" value="P:carbohydrate metabolic process"/>
    <property type="evidence" value="ECO:0007669"/>
    <property type="project" value="InterPro"/>
</dbReference>
<dbReference type="STRING" id="1801990.A2V69_00505"/>
<protein>
    <recommendedName>
        <fullName evidence="2">Glycoside hydrolase family 2 catalytic domain-containing protein</fullName>
    </recommendedName>
</protein>
<feature type="domain" description="Glycoside hydrolase family 2 catalytic" evidence="2">
    <location>
        <begin position="120"/>
        <end position="232"/>
    </location>
</feature>
<dbReference type="SUPFAM" id="SSF51445">
    <property type="entry name" value="(Trans)glycosidases"/>
    <property type="match status" value="1"/>
</dbReference>
<gene>
    <name evidence="3" type="ORF">A2V69_00505</name>
</gene>
<evidence type="ECO:0000256" key="1">
    <source>
        <dbReference type="SAM" id="Phobius"/>
    </source>
</evidence>
<dbReference type="EMBL" id="MHMT01000030">
    <property type="protein sequence ID" value="OGZ31881.1"/>
    <property type="molecule type" value="Genomic_DNA"/>
</dbReference>
<dbReference type="InterPro" id="IPR017853">
    <property type="entry name" value="GH"/>
</dbReference>
<comment type="caution">
    <text evidence="3">The sequence shown here is derived from an EMBL/GenBank/DDBJ whole genome shotgun (WGS) entry which is preliminary data.</text>
</comment>
<keyword evidence="1" id="KW-0472">Membrane</keyword>
<dbReference type="InterPro" id="IPR006103">
    <property type="entry name" value="Glyco_hydro_2_cat"/>
</dbReference>
<keyword evidence="1" id="KW-0812">Transmembrane</keyword>